<dbReference type="PIRSF" id="PIRSF001092">
    <property type="entry name" value="Alpha-L-fucosidase"/>
    <property type="match status" value="1"/>
</dbReference>
<evidence type="ECO:0000313" key="14">
    <source>
        <dbReference type="Proteomes" id="UP000887575"/>
    </source>
</evidence>
<dbReference type="GO" id="GO:0005764">
    <property type="term" value="C:lysosome"/>
    <property type="evidence" value="ECO:0007669"/>
    <property type="project" value="TreeGrafter"/>
</dbReference>
<accession>A0AAF3F339</accession>
<comment type="similarity">
    <text evidence="2 10">Belongs to the glycosyl hydrolase 29 family.</text>
</comment>
<dbReference type="FunFam" id="3.20.20.80:FF:000027">
    <property type="entry name" value="Alpha-L-fucosidase"/>
    <property type="match status" value="1"/>
</dbReference>
<comment type="function">
    <text evidence="1">Alpha-L-fucosidase is responsible for hydrolyzing the alpha-1,6-linked fucose joined to the reducing-end N-acetylglucosamine of the carbohydrate moieties of glycoproteins.</text>
</comment>
<evidence type="ECO:0000256" key="9">
    <source>
        <dbReference type="ARBA" id="ARBA00081661"/>
    </source>
</evidence>
<keyword evidence="7 10" id="KW-0326">Glycosidase</keyword>
<keyword evidence="4" id="KW-0732">Signal</keyword>
<dbReference type="SMART" id="SM00812">
    <property type="entry name" value="Alpha_L_fucos"/>
    <property type="match status" value="1"/>
</dbReference>
<dbReference type="InterPro" id="IPR017853">
    <property type="entry name" value="GH"/>
</dbReference>
<dbReference type="Proteomes" id="UP000887575">
    <property type="component" value="Unassembled WGS sequence"/>
</dbReference>
<reference evidence="15" key="1">
    <citation type="submission" date="2024-02" db="UniProtKB">
        <authorList>
            <consortium name="WormBaseParasite"/>
        </authorList>
    </citation>
    <scope>IDENTIFICATION</scope>
</reference>
<dbReference type="Gene3D" id="3.20.20.80">
    <property type="entry name" value="Glycosidases"/>
    <property type="match status" value="1"/>
</dbReference>
<evidence type="ECO:0000256" key="6">
    <source>
        <dbReference type="ARBA" id="ARBA00023180"/>
    </source>
</evidence>
<keyword evidence="5 10" id="KW-0378">Hydrolase</keyword>
<dbReference type="InterPro" id="IPR000933">
    <property type="entry name" value="Glyco_hydro_29"/>
</dbReference>
<dbReference type="PANTHER" id="PTHR10030:SF37">
    <property type="entry name" value="ALPHA-L-FUCOSIDASE-RELATED"/>
    <property type="match status" value="1"/>
</dbReference>
<feature type="site" description="May be important for catalysis" evidence="11">
    <location>
        <position position="280"/>
    </location>
</feature>
<evidence type="ECO:0000256" key="5">
    <source>
        <dbReference type="ARBA" id="ARBA00022801"/>
    </source>
</evidence>
<dbReference type="SUPFAM" id="SSF51445">
    <property type="entry name" value="(Trans)glycosidases"/>
    <property type="match status" value="1"/>
</dbReference>
<keyword evidence="6" id="KW-0325">Glycoprotein</keyword>
<evidence type="ECO:0000256" key="4">
    <source>
        <dbReference type="ARBA" id="ARBA00022729"/>
    </source>
</evidence>
<dbReference type="InterPro" id="IPR057739">
    <property type="entry name" value="Glyco_hydro_29_N"/>
</dbReference>
<protein>
    <recommendedName>
        <fullName evidence="8">Putative alpha-L-fucosidase</fullName>
        <ecNumber evidence="3">3.2.1.51</ecNumber>
    </recommendedName>
    <alternativeName>
        <fullName evidence="9">Alpha-L-fucoside fucohydrolase</fullName>
    </alternativeName>
</protein>
<evidence type="ECO:0000256" key="3">
    <source>
        <dbReference type="ARBA" id="ARBA00012662"/>
    </source>
</evidence>
<name>A0AAF3F339_9BILA</name>
<dbReference type="GO" id="GO:0004560">
    <property type="term" value="F:alpha-L-fucosidase activity"/>
    <property type="evidence" value="ECO:0007669"/>
    <property type="project" value="UniProtKB-EC"/>
</dbReference>
<dbReference type="InterPro" id="IPR016286">
    <property type="entry name" value="FUC_metazoa-typ"/>
</dbReference>
<evidence type="ECO:0000313" key="15">
    <source>
        <dbReference type="WBParaSite" id="MBELARI_LOCUS20980"/>
    </source>
</evidence>
<dbReference type="PANTHER" id="PTHR10030">
    <property type="entry name" value="ALPHA-L-FUCOSIDASE"/>
    <property type="match status" value="1"/>
</dbReference>
<evidence type="ECO:0000259" key="13">
    <source>
        <dbReference type="Pfam" id="PF01120"/>
    </source>
</evidence>
<sequence length="500" mass="58360">MRHEEPVDRIEAWGGSEDRPEDRKPTWDSLDSRPLPDWYDEGKFGIFMHWGAYSSPAFRSEWLWYYWKGKNEPDVLEYIRSNYPPRTTYADFVKMFKGEFFDADMFREIVEASGAKYFVFTTKHHEGFTMWPSSVSWNWNSMNIGPKRDIVGELQKAFSKSDVHFGLYYSLFEWYHPLFDQDLAKNTTEYRDKISFPQLLDIVNKYQPDILWGDGDWGLDENYWKTKEFITWLYNESPVKDRVVINDRWGDGTIGKHGGYMTYADNYQAGELLERKWENCDSVDQWSWGYRRTMNVSELLTAHDVIAELARTISCNGNFLLNVGPDSSGMIPTIFEARLRETGDFIKANAEAVYGTKAWVHQNDTNNIWYTSRLRDDKNLRKNRSSNPQDEENTIIYVWILDLNQTVYTLEKVSIGERTKVSILSTETPLDISIGETGQLVVSMSKIPWQSLVRTDCLVLKIEYAKGETPQTPETPKKSAILEKYNLFSLLLLISLSKCF</sequence>
<organism evidence="14 15">
    <name type="scientific">Mesorhabditis belari</name>
    <dbReference type="NCBI Taxonomy" id="2138241"/>
    <lineage>
        <taxon>Eukaryota</taxon>
        <taxon>Metazoa</taxon>
        <taxon>Ecdysozoa</taxon>
        <taxon>Nematoda</taxon>
        <taxon>Chromadorea</taxon>
        <taxon>Rhabditida</taxon>
        <taxon>Rhabditina</taxon>
        <taxon>Rhabditomorpha</taxon>
        <taxon>Rhabditoidea</taxon>
        <taxon>Rhabditidae</taxon>
        <taxon>Mesorhabditinae</taxon>
        <taxon>Mesorhabditis</taxon>
    </lineage>
</organism>
<evidence type="ECO:0000256" key="12">
    <source>
        <dbReference type="SAM" id="MobiDB-lite"/>
    </source>
</evidence>
<evidence type="ECO:0000256" key="7">
    <source>
        <dbReference type="ARBA" id="ARBA00023295"/>
    </source>
</evidence>
<evidence type="ECO:0000256" key="1">
    <source>
        <dbReference type="ARBA" id="ARBA00004071"/>
    </source>
</evidence>
<dbReference type="GO" id="GO:0006004">
    <property type="term" value="P:fucose metabolic process"/>
    <property type="evidence" value="ECO:0007669"/>
    <property type="project" value="InterPro"/>
</dbReference>
<evidence type="ECO:0000256" key="11">
    <source>
        <dbReference type="PIRSR" id="PIRSR001092-1"/>
    </source>
</evidence>
<evidence type="ECO:0000256" key="10">
    <source>
        <dbReference type="PIRNR" id="PIRNR001092"/>
    </source>
</evidence>
<dbReference type="GO" id="GO:0016139">
    <property type="term" value="P:glycoside catabolic process"/>
    <property type="evidence" value="ECO:0007669"/>
    <property type="project" value="TreeGrafter"/>
</dbReference>
<dbReference type="WBParaSite" id="MBELARI_LOCUS20980">
    <property type="protein sequence ID" value="MBELARI_LOCUS20980"/>
    <property type="gene ID" value="MBELARI_LOCUS20980"/>
</dbReference>
<feature type="compositionally biased region" description="Basic and acidic residues" evidence="12">
    <location>
        <begin position="1"/>
        <end position="26"/>
    </location>
</feature>
<evidence type="ECO:0000256" key="8">
    <source>
        <dbReference type="ARBA" id="ARBA00074133"/>
    </source>
</evidence>
<dbReference type="EC" id="3.2.1.51" evidence="3"/>
<proteinExistence type="inferred from homology"/>
<keyword evidence="14" id="KW-1185">Reference proteome</keyword>
<feature type="domain" description="Glycoside hydrolase family 29 N-terminal" evidence="13">
    <location>
        <begin position="19"/>
        <end position="351"/>
    </location>
</feature>
<feature type="region of interest" description="Disordered" evidence="12">
    <location>
        <begin position="1"/>
        <end position="29"/>
    </location>
</feature>
<dbReference type="Pfam" id="PF01120">
    <property type="entry name" value="Alpha_L_fucos"/>
    <property type="match status" value="1"/>
</dbReference>
<dbReference type="AlphaFoldDB" id="A0AAF3F339"/>
<dbReference type="PRINTS" id="PR00741">
    <property type="entry name" value="GLHYDRLASE29"/>
</dbReference>
<evidence type="ECO:0000256" key="2">
    <source>
        <dbReference type="ARBA" id="ARBA00007951"/>
    </source>
</evidence>